<feature type="non-terminal residue" evidence="2">
    <location>
        <position position="1"/>
    </location>
</feature>
<proteinExistence type="predicted"/>
<evidence type="ECO:0000313" key="2">
    <source>
        <dbReference type="EMBL" id="KAH9298171.1"/>
    </source>
</evidence>
<evidence type="ECO:0000313" key="3">
    <source>
        <dbReference type="Proteomes" id="UP000824469"/>
    </source>
</evidence>
<dbReference type="InterPro" id="IPR036282">
    <property type="entry name" value="Glutathione-S-Trfase_C_sf"/>
</dbReference>
<dbReference type="Gene3D" id="1.20.1050.130">
    <property type="match status" value="1"/>
</dbReference>
<accession>A0AA38CFD4</accession>
<dbReference type="Proteomes" id="UP000824469">
    <property type="component" value="Unassembled WGS sequence"/>
</dbReference>
<dbReference type="EMBL" id="JAHRHJ020000010">
    <property type="protein sequence ID" value="KAH9298171.1"/>
    <property type="molecule type" value="Genomic_DNA"/>
</dbReference>
<keyword evidence="3" id="KW-1185">Reference proteome</keyword>
<sequence>DPLPKAHLEWPDLQSICTNLVTLSRKESVLGSSSEEHEEVCRWLAYSDSFHLDSSSSLSKLKTLNEVLLQRSVLTGNGLYPSVSDMVVWTSLHDVVVGLSADDRRSFPHLMRWFDYIQNKQDFSPVFEKIHVGKQEFQSENFPGELLWPGEDGVNSTTVGFDMNMTSGTKKNTERGEAKSLAVDETVKTVATDV</sequence>
<dbReference type="Pfam" id="PF21972">
    <property type="entry name" value="Arc1p_N_like"/>
    <property type="match status" value="1"/>
</dbReference>
<dbReference type="InterPro" id="IPR010987">
    <property type="entry name" value="Glutathione-S-Trfase_C-like"/>
</dbReference>
<dbReference type="PANTHER" id="PTHR44490:SF1">
    <property type="entry name" value="EUKARYOTIC TRANSLATION ELONGATION FACTOR 1 EPSILON-1"/>
    <property type="match status" value="1"/>
</dbReference>
<dbReference type="GO" id="GO:0005737">
    <property type="term" value="C:cytoplasm"/>
    <property type="evidence" value="ECO:0007669"/>
    <property type="project" value="TreeGrafter"/>
</dbReference>
<feature type="non-terminal residue" evidence="2">
    <location>
        <position position="194"/>
    </location>
</feature>
<evidence type="ECO:0000259" key="1">
    <source>
        <dbReference type="PROSITE" id="PS50405"/>
    </source>
</evidence>
<gene>
    <name evidence="2" type="ORF">KI387_029853</name>
</gene>
<dbReference type="InterPro" id="IPR053836">
    <property type="entry name" value="Arc1-like_N"/>
</dbReference>
<dbReference type="PANTHER" id="PTHR44490">
    <property type="entry name" value="EUKARYOTIC TRANSLATION ELONGATION FACTOR 1 EPSILON-1"/>
    <property type="match status" value="1"/>
</dbReference>
<dbReference type="GO" id="GO:0005634">
    <property type="term" value="C:nucleus"/>
    <property type="evidence" value="ECO:0007669"/>
    <property type="project" value="TreeGrafter"/>
</dbReference>
<protein>
    <recommendedName>
        <fullName evidence="1">GST C-terminal domain-containing protein</fullName>
    </recommendedName>
</protein>
<organism evidence="2 3">
    <name type="scientific">Taxus chinensis</name>
    <name type="common">Chinese yew</name>
    <name type="synonym">Taxus wallichiana var. chinensis</name>
    <dbReference type="NCBI Taxonomy" id="29808"/>
    <lineage>
        <taxon>Eukaryota</taxon>
        <taxon>Viridiplantae</taxon>
        <taxon>Streptophyta</taxon>
        <taxon>Embryophyta</taxon>
        <taxon>Tracheophyta</taxon>
        <taxon>Spermatophyta</taxon>
        <taxon>Pinopsida</taxon>
        <taxon>Pinidae</taxon>
        <taxon>Conifers II</taxon>
        <taxon>Cupressales</taxon>
        <taxon>Taxaceae</taxon>
        <taxon>Taxus</taxon>
    </lineage>
</organism>
<dbReference type="AlphaFoldDB" id="A0AA38CFD4"/>
<feature type="domain" description="GST C-terminal" evidence="1">
    <location>
        <begin position="1"/>
        <end position="137"/>
    </location>
</feature>
<name>A0AA38CFD4_TAXCH</name>
<dbReference type="GO" id="GO:0017101">
    <property type="term" value="C:aminoacyl-tRNA synthetase multienzyme complex"/>
    <property type="evidence" value="ECO:0007669"/>
    <property type="project" value="InterPro"/>
</dbReference>
<dbReference type="SUPFAM" id="SSF47616">
    <property type="entry name" value="GST C-terminal domain-like"/>
    <property type="match status" value="1"/>
</dbReference>
<comment type="caution">
    <text evidence="2">The sequence shown here is derived from an EMBL/GenBank/DDBJ whole genome shotgun (WGS) entry which is preliminary data.</text>
</comment>
<dbReference type="InterPro" id="IPR042450">
    <property type="entry name" value="EEF1E1"/>
</dbReference>
<reference evidence="2 3" key="1">
    <citation type="journal article" date="2021" name="Nat. Plants">
        <title>The Taxus genome provides insights into paclitaxel biosynthesis.</title>
        <authorList>
            <person name="Xiong X."/>
            <person name="Gou J."/>
            <person name="Liao Q."/>
            <person name="Li Y."/>
            <person name="Zhou Q."/>
            <person name="Bi G."/>
            <person name="Li C."/>
            <person name="Du R."/>
            <person name="Wang X."/>
            <person name="Sun T."/>
            <person name="Guo L."/>
            <person name="Liang H."/>
            <person name="Lu P."/>
            <person name="Wu Y."/>
            <person name="Zhang Z."/>
            <person name="Ro D.K."/>
            <person name="Shang Y."/>
            <person name="Huang S."/>
            <person name="Yan J."/>
        </authorList>
    </citation>
    <scope>NUCLEOTIDE SEQUENCE [LARGE SCALE GENOMIC DNA]</scope>
    <source>
        <strain evidence="2">Ta-2019</strain>
    </source>
</reference>
<dbReference type="PROSITE" id="PS50405">
    <property type="entry name" value="GST_CTER"/>
    <property type="match status" value="1"/>
</dbReference>